<evidence type="ECO:0000256" key="1">
    <source>
        <dbReference type="SAM" id="Phobius"/>
    </source>
</evidence>
<dbReference type="RefSeq" id="WP_067037643.1">
    <property type="nucleotide sequence ID" value="NZ_FLRA01000023.1"/>
</dbReference>
<feature type="domain" description="FecR protein" evidence="2">
    <location>
        <begin position="127"/>
        <end position="216"/>
    </location>
</feature>
<dbReference type="Proteomes" id="UP000092840">
    <property type="component" value="Unassembled WGS sequence"/>
</dbReference>
<dbReference type="OrthoDB" id="7032198at2"/>
<sequence length="334" mass="38095">MNQGSNDRALVSCHKQAQQWFIILRDYPEDPTLILHFKEWLEQDERNESCYLEVCMLWQEMGDASVIQQQERPEHCESELLENSAASNIYRSSLTNKRPLVTALSITMLLILVVIMLPLHIMYSPDYYTLVGETQRIELVDGSVLHLNSQSAVNINYSNSARAIELLYGEAFFEVAHNTSRPFEVHSQNITATALGTAFNVRQLNQDTETTLTEGRLSISLESDDSDSTDNIIITKGQRVTTHAGRLSLSEGHNLYMPDWKRNLMRLDNLPLTDVITLLNRQYNTRFVLLNRNLSSKKMNGVIPLNNLPVTLKLLSNSLNLRTTSLFDQVILLR</sequence>
<evidence type="ECO:0000259" key="2">
    <source>
        <dbReference type="Pfam" id="PF04773"/>
    </source>
</evidence>
<dbReference type="Gene3D" id="2.60.120.1440">
    <property type="match status" value="1"/>
</dbReference>
<dbReference type="InterPro" id="IPR012373">
    <property type="entry name" value="Ferrdict_sens_TM"/>
</dbReference>
<protein>
    <submittedName>
        <fullName evidence="4">Fec operon regulator FecR</fullName>
    </submittedName>
</protein>
<keyword evidence="1" id="KW-0472">Membrane</keyword>
<accession>A0A1C3JU64</accession>
<dbReference type="InterPro" id="IPR006860">
    <property type="entry name" value="FecR"/>
</dbReference>
<evidence type="ECO:0000259" key="3">
    <source>
        <dbReference type="Pfam" id="PF16344"/>
    </source>
</evidence>
<gene>
    <name evidence="4" type="ORF">MGA5115_02824</name>
    <name evidence="5" type="ORF">MGA5116_02228</name>
</gene>
<dbReference type="GO" id="GO:0016989">
    <property type="term" value="F:sigma factor antagonist activity"/>
    <property type="evidence" value="ECO:0007669"/>
    <property type="project" value="TreeGrafter"/>
</dbReference>
<dbReference type="Pfam" id="PF04773">
    <property type="entry name" value="FecR"/>
    <property type="match status" value="1"/>
</dbReference>
<feature type="transmembrane region" description="Helical" evidence="1">
    <location>
        <begin position="100"/>
        <end position="123"/>
    </location>
</feature>
<keyword evidence="6" id="KW-1185">Reference proteome</keyword>
<dbReference type="Proteomes" id="UP000092871">
    <property type="component" value="Unassembled WGS sequence"/>
</dbReference>
<evidence type="ECO:0000313" key="4">
    <source>
        <dbReference type="EMBL" id="SBT18677.1"/>
    </source>
</evidence>
<dbReference type="PANTHER" id="PTHR30273:SF2">
    <property type="entry name" value="PROTEIN FECR"/>
    <property type="match status" value="1"/>
</dbReference>
<keyword evidence="1" id="KW-1133">Transmembrane helix</keyword>
<name>A0A1C3JU64_9GAMM</name>
<dbReference type="PANTHER" id="PTHR30273">
    <property type="entry name" value="PERIPLASMIC SIGNAL SENSOR AND SIGMA FACTOR ACTIVATOR FECR-RELATED"/>
    <property type="match status" value="1"/>
</dbReference>
<evidence type="ECO:0000313" key="7">
    <source>
        <dbReference type="Proteomes" id="UP000092871"/>
    </source>
</evidence>
<dbReference type="EMBL" id="FLRB01000013">
    <property type="protein sequence ID" value="SBT21632.1"/>
    <property type="molecule type" value="Genomic_DNA"/>
</dbReference>
<organism evidence="4 7">
    <name type="scientific">Marinomonas gallaica</name>
    <dbReference type="NCBI Taxonomy" id="1806667"/>
    <lineage>
        <taxon>Bacteria</taxon>
        <taxon>Pseudomonadati</taxon>
        <taxon>Pseudomonadota</taxon>
        <taxon>Gammaproteobacteria</taxon>
        <taxon>Oceanospirillales</taxon>
        <taxon>Oceanospirillaceae</taxon>
        <taxon>Marinomonas</taxon>
    </lineage>
</organism>
<feature type="domain" description="Protein FecR C-terminal" evidence="3">
    <location>
        <begin position="266"/>
        <end position="322"/>
    </location>
</feature>
<keyword evidence="1" id="KW-0812">Transmembrane</keyword>
<reference evidence="4 7" key="1">
    <citation type="submission" date="2016-06" db="EMBL/GenBank/DDBJ databases">
        <authorList>
            <person name="Kjaerup R.B."/>
            <person name="Dalgaard T.S."/>
            <person name="Juul-Madsen H.R."/>
        </authorList>
    </citation>
    <scope>NUCLEOTIDE SEQUENCE [LARGE SCALE GENOMIC DNA]</scope>
    <source>
        <strain evidence="4 7">CECT 5115</strain>
    </source>
</reference>
<evidence type="ECO:0000313" key="5">
    <source>
        <dbReference type="EMBL" id="SBT21632.1"/>
    </source>
</evidence>
<proteinExistence type="predicted"/>
<dbReference type="InterPro" id="IPR032508">
    <property type="entry name" value="FecR_C"/>
</dbReference>
<dbReference type="PIRSF" id="PIRSF018266">
    <property type="entry name" value="FecR"/>
    <property type="match status" value="1"/>
</dbReference>
<evidence type="ECO:0000313" key="6">
    <source>
        <dbReference type="Proteomes" id="UP000092840"/>
    </source>
</evidence>
<dbReference type="Gene3D" id="3.55.50.30">
    <property type="match status" value="1"/>
</dbReference>
<dbReference type="EMBL" id="FLRA01000023">
    <property type="protein sequence ID" value="SBT18677.1"/>
    <property type="molecule type" value="Genomic_DNA"/>
</dbReference>
<reference evidence="5 6" key="2">
    <citation type="submission" date="2016-06" db="EMBL/GenBank/DDBJ databases">
        <authorList>
            <person name="Rodrigo-Torres L."/>
            <person name="Arahal D.R."/>
        </authorList>
    </citation>
    <scope>NUCLEOTIDE SEQUENCE [LARGE SCALE GENOMIC DNA]</scope>
    <source>
        <strain evidence="5 6">CECT 5116</strain>
    </source>
</reference>
<dbReference type="AlphaFoldDB" id="A0A1C3JU64"/>
<dbReference type="Pfam" id="PF16344">
    <property type="entry name" value="FecR_C"/>
    <property type="match status" value="1"/>
</dbReference>